<dbReference type="GO" id="GO:0000045">
    <property type="term" value="P:autophagosome assembly"/>
    <property type="evidence" value="ECO:0007669"/>
    <property type="project" value="TreeGrafter"/>
</dbReference>
<dbReference type="Pfam" id="PF00566">
    <property type="entry name" value="RabGAP-TBC"/>
    <property type="match status" value="1"/>
</dbReference>
<dbReference type="PROSITE" id="PS00125">
    <property type="entry name" value="SER_THR_PHOSPHATASE"/>
    <property type="match status" value="1"/>
</dbReference>
<feature type="domain" description="Protein kinase" evidence="5">
    <location>
        <begin position="1"/>
        <end position="270"/>
    </location>
</feature>
<feature type="domain" description="Rab-GAP TBC" evidence="6">
    <location>
        <begin position="461"/>
        <end position="646"/>
    </location>
</feature>
<feature type="non-terminal residue" evidence="8">
    <location>
        <position position="1"/>
    </location>
</feature>
<dbReference type="OrthoDB" id="1668230at2759"/>
<dbReference type="SUPFAM" id="SSF47923">
    <property type="entry name" value="Ypt/Rab-GAP domain of gyp1p"/>
    <property type="match status" value="2"/>
</dbReference>
<keyword evidence="4" id="KW-0067">ATP-binding</keyword>
<dbReference type="InterPro" id="IPR006186">
    <property type="entry name" value="Ser/Thr-sp_prot-phosphatase"/>
</dbReference>
<dbReference type="InterPro" id="IPR001763">
    <property type="entry name" value="Rhodanese-like_dom"/>
</dbReference>
<dbReference type="InterPro" id="IPR035969">
    <property type="entry name" value="Rab-GAP_TBC_sf"/>
</dbReference>
<dbReference type="Pfam" id="PF00069">
    <property type="entry name" value="Pkinase"/>
    <property type="match status" value="1"/>
</dbReference>
<dbReference type="GO" id="GO:0010506">
    <property type="term" value="P:regulation of autophagy"/>
    <property type="evidence" value="ECO:0007669"/>
    <property type="project" value="InterPro"/>
</dbReference>
<keyword evidence="3 8" id="KW-0418">Kinase</keyword>
<dbReference type="FunFam" id="1.10.472.80:FF:000015">
    <property type="entry name" value="TBC domain-containing protein kinase-like protein"/>
    <property type="match status" value="1"/>
</dbReference>
<dbReference type="GO" id="GO:0005829">
    <property type="term" value="C:cytosol"/>
    <property type="evidence" value="ECO:0007669"/>
    <property type="project" value="TreeGrafter"/>
</dbReference>
<dbReference type="FunFam" id="1.10.8.270:FF:000044">
    <property type="entry name" value="TBC Kinase homolog"/>
    <property type="match status" value="1"/>
</dbReference>
<dbReference type="GO" id="GO:0016787">
    <property type="term" value="F:hydrolase activity"/>
    <property type="evidence" value="ECO:0007669"/>
    <property type="project" value="InterPro"/>
</dbReference>
<evidence type="ECO:0000259" key="6">
    <source>
        <dbReference type="PROSITE" id="PS50086"/>
    </source>
</evidence>
<proteinExistence type="evidence at transcript level"/>
<dbReference type="Pfam" id="PF00581">
    <property type="entry name" value="Rhodanese"/>
    <property type="match status" value="1"/>
</dbReference>
<dbReference type="Gene3D" id="1.10.8.270">
    <property type="entry name" value="putative rabgap domain of human tbc1 domain family member 14 like domains"/>
    <property type="match status" value="1"/>
</dbReference>
<dbReference type="Gene3D" id="3.40.250.10">
    <property type="entry name" value="Rhodanese-like domain"/>
    <property type="match status" value="1"/>
</dbReference>
<dbReference type="PROSITE" id="PS50011">
    <property type="entry name" value="PROTEIN_KINASE_DOM"/>
    <property type="match status" value="1"/>
</dbReference>
<dbReference type="SUPFAM" id="SSF56112">
    <property type="entry name" value="Protein kinase-like (PK-like)"/>
    <property type="match status" value="1"/>
</dbReference>
<keyword evidence="1" id="KW-0808">Transferase</keyword>
<dbReference type="InterPro" id="IPR045269">
    <property type="entry name" value="Atg1-like"/>
</dbReference>
<dbReference type="InterPro" id="IPR011009">
    <property type="entry name" value="Kinase-like_dom_sf"/>
</dbReference>
<dbReference type="GO" id="GO:0016020">
    <property type="term" value="C:membrane"/>
    <property type="evidence" value="ECO:0007669"/>
    <property type="project" value="TreeGrafter"/>
</dbReference>
<dbReference type="EMBL" id="HAAD01002275">
    <property type="protein sequence ID" value="CDG68507.1"/>
    <property type="molecule type" value="mRNA"/>
</dbReference>
<dbReference type="SMART" id="SM00450">
    <property type="entry name" value="RHOD"/>
    <property type="match status" value="1"/>
</dbReference>
<keyword evidence="2" id="KW-0547">Nucleotide-binding</keyword>
<dbReference type="SMART" id="SM00164">
    <property type="entry name" value="TBC"/>
    <property type="match status" value="1"/>
</dbReference>
<dbReference type="AlphaFoldDB" id="T2M976"/>
<protein>
    <submittedName>
        <fullName evidence="8">TBC domain-containing protein kinase-like protein</fullName>
    </submittedName>
</protein>
<dbReference type="Gene3D" id="1.10.510.10">
    <property type="entry name" value="Transferase(Phosphotransferase) domain 1"/>
    <property type="match status" value="1"/>
</dbReference>
<evidence type="ECO:0000313" key="8">
    <source>
        <dbReference type="EMBL" id="CDG68507.1"/>
    </source>
</evidence>
<dbReference type="SUPFAM" id="SSF52821">
    <property type="entry name" value="Rhodanese/Cell cycle control phosphatase"/>
    <property type="match status" value="1"/>
</dbReference>
<sequence length="889" mass="100965">ENMKNLGRADIGLCTFLASAHPSGACGTNGLPVTPNSIKIYGRFQELKQLSHPNICQYIDIVRGNHERIVVISEHYQDNLLLSMNRFVSISEIKKLTYDIVVGLEYLHSCGYVHRNLSPCNILLDCNNRAKLSCFGLYHMTSFGDSVLFPIGDILYMSPEVVASGIRYNSLYGPSNASADIWSLGLILLDCYLEGKLWGQLRDSPSKIAKFLIELLKENPTCFKDILKVSEADEKVASTDENFISFISLCLTVNPILRPSVYTLFNHKFLSSVCDSTVYTNNRVIGDRFPELYRSANLQMLDFNKMILEANAFEEDHLSCRSIVEVYHLWCLAGGDIFNELKKQQLIKTKPSIVMLPTVVLCSGEDFGMDNDQALHFDGKTISVSLYQLRHRLSNINPTAYYPLVIEDDLYPTDTSETAKLPLIIKENNVEYQFYRIVLFDRLLNGYPHSRERLVKEARIDISPLVRAKVWAVLLNVTGDIFSIYDRIDKESFTTTDRQIEVDIPRCHQYNHLLASPTAHNKLKRILKAWVVSQEKLVYWQGLDSLCAPFLTLNFNNEALAYACLSAFISKYLYNFFLKDNSKVIQEYLAIFSQFIAFHEPDLFNHLNEIGFVPELYAIPWFLTMFSHVFPLQKIYHLWDTLLLGNSMLPLCIGVSILMQFKDQLLSYGFNECILLFSDMPSIDIERCVKDSIKLFNCTPPSAGLRKEDNPTNRVKAPAEEQFMNLPEKEFIPLAQLKGEICLRISSRDLVRISSLIYQQSFSSTNLKEKFNQMKKPKSINGSNPLKSRQKKKVLVVDLRAEEDFLSGHLPNSVNIPFKTVVNESNQYVSSPATAILESNKGCMILILGPKGLQPMIFGQLLVSRGYRRVCVMDGSANTLKGLGYLTAV</sequence>
<dbReference type="InterPro" id="IPR036873">
    <property type="entry name" value="Rhodanese-like_dom_sf"/>
</dbReference>
<feature type="domain" description="Rhodanese" evidence="7">
    <location>
        <begin position="790"/>
        <end position="889"/>
    </location>
</feature>
<dbReference type="GO" id="GO:0004674">
    <property type="term" value="F:protein serine/threonine kinase activity"/>
    <property type="evidence" value="ECO:0007669"/>
    <property type="project" value="InterPro"/>
</dbReference>
<dbReference type="PROSITE" id="PS50086">
    <property type="entry name" value="TBC_RABGAP"/>
    <property type="match status" value="1"/>
</dbReference>
<dbReference type="InterPro" id="IPR000719">
    <property type="entry name" value="Prot_kinase_dom"/>
</dbReference>
<dbReference type="GO" id="GO:0005524">
    <property type="term" value="F:ATP binding"/>
    <property type="evidence" value="ECO:0007669"/>
    <property type="project" value="UniProtKB-KW"/>
</dbReference>
<organism evidence="8">
    <name type="scientific">Hydra vulgaris</name>
    <name type="common">Hydra</name>
    <name type="synonym">Hydra attenuata</name>
    <dbReference type="NCBI Taxonomy" id="6087"/>
    <lineage>
        <taxon>Eukaryota</taxon>
        <taxon>Metazoa</taxon>
        <taxon>Cnidaria</taxon>
        <taxon>Hydrozoa</taxon>
        <taxon>Hydroidolina</taxon>
        <taxon>Anthoathecata</taxon>
        <taxon>Aplanulata</taxon>
        <taxon>Hydridae</taxon>
        <taxon>Hydra</taxon>
    </lineage>
</organism>
<dbReference type="Gene3D" id="1.10.472.80">
    <property type="entry name" value="Ypt/Rab-GAP domain of gyp1p, domain 3"/>
    <property type="match status" value="1"/>
</dbReference>
<evidence type="ECO:0000256" key="1">
    <source>
        <dbReference type="ARBA" id="ARBA00022679"/>
    </source>
</evidence>
<dbReference type="GO" id="GO:0005776">
    <property type="term" value="C:autophagosome"/>
    <property type="evidence" value="ECO:0007669"/>
    <property type="project" value="TreeGrafter"/>
</dbReference>
<accession>T2M976</accession>
<dbReference type="PANTHER" id="PTHR24348">
    <property type="entry name" value="SERINE/THREONINE-PROTEIN KINASE UNC-51-RELATED"/>
    <property type="match status" value="1"/>
</dbReference>
<gene>
    <name evidence="8" type="primary">TBCK</name>
</gene>
<evidence type="ECO:0000259" key="5">
    <source>
        <dbReference type="PROSITE" id="PS50011"/>
    </source>
</evidence>
<reference evidence="8" key="1">
    <citation type="journal article" date="2013" name="Genome Biol. Evol.">
        <title>Punctuated emergences of genetic and phenotypic innovations in eumetazoan, bilaterian, euteleostome, and hominidae ancestors.</title>
        <authorList>
            <person name="Wenger Y."/>
            <person name="Galliot B."/>
        </authorList>
    </citation>
    <scope>NUCLEOTIDE SEQUENCE</scope>
    <source>
        <tissue evidence="8">Whole animals</tissue>
    </source>
</reference>
<dbReference type="PROSITE" id="PS50206">
    <property type="entry name" value="RHODANESE_3"/>
    <property type="match status" value="1"/>
</dbReference>
<evidence type="ECO:0000256" key="3">
    <source>
        <dbReference type="ARBA" id="ARBA00022777"/>
    </source>
</evidence>
<name>T2M976_HYDVU</name>
<evidence type="ECO:0000256" key="2">
    <source>
        <dbReference type="ARBA" id="ARBA00022741"/>
    </source>
</evidence>
<dbReference type="GO" id="GO:0000407">
    <property type="term" value="C:phagophore assembly site"/>
    <property type="evidence" value="ECO:0007669"/>
    <property type="project" value="TreeGrafter"/>
</dbReference>
<dbReference type="PANTHER" id="PTHR24348:SF22">
    <property type="entry name" value="NON-SPECIFIC SERINE_THREONINE PROTEIN KINASE"/>
    <property type="match status" value="1"/>
</dbReference>
<evidence type="ECO:0000259" key="7">
    <source>
        <dbReference type="PROSITE" id="PS50206"/>
    </source>
</evidence>
<dbReference type="InterPro" id="IPR000195">
    <property type="entry name" value="Rab-GAP-TBC_dom"/>
</dbReference>
<evidence type="ECO:0000256" key="4">
    <source>
        <dbReference type="ARBA" id="ARBA00022840"/>
    </source>
</evidence>